<protein>
    <submittedName>
        <fullName evidence="1">Uncharacterized protein</fullName>
    </submittedName>
</protein>
<sequence>MRKYGKVLPKIAKNTLSLPFINKHQNKPNYLITEVINDCKTFYIFYFTLPVNYKAEDNEVR</sequence>
<dbReference type="VEuPathDB" id="MicrosporidiaDB:ECANGB1_276"/>
<reference evidence="1 2" key="1">
    <citation type="journal article" date="2017" name="Environ. Microbiol.">
        <title>Decay of the glycolytic pathway and adaptation to intranuclear parasitism within Enterocytozoonidae microsporidia.</title>
        <authorList>
            <person name="Wiredu Boakye D."/>
            <person name="Jaroenlak P."/>
            <person name="Prachumwat A."/>
            <person name="Williams T.A."/>
            <person name="Bateman K.S."/>
            <person name="Itsathitphaisarn O."/>
            <person name="Sritunyalucksana K."/>
            <person name="Paszkiewicz K.H."/>
            <person name="Moore K.A."/>
            <person name="Stentiford G.D."/>
            <person name="Williams B.A."/>
        </authorList>
    </citation>
    <scope>NUCLEOTIDE SEQUENCE [LARGE SCALE GENOMIC DNA]</scope>
    <source>
        <strain evidence="1 2">GB1</strain>
    </source>
</reference>
<dbReference type="AlphaFoldDB" id="A0A1Y1S4H8"/>
<dbReference type="EMBL" id="LWDP01000115">
    <property type="protein sequence ID" value="ORD93301.1"/>
    <property type="molecule type" value="Genomic_DNA"/>
</dbReference>
<proteinExistence type="predicted"/>
<organism evidence="1 2">
    <name type="scientific">Enterospora canceri</name>
    <dbReference type="NCBI Taxonomy" id="1081671"/>
    <lineage>
        <taxon>Eukaryota</taxon>
        <taxon>Fungi</taxon>
        <taxon>Fungi incertae sedis</taxon>
        <taxon>Microsporidia</taxon>
        <taxon>Enterocytozoonidae</taxon>
        <taxon>Enterospora</taxon>
    </lineage>
</organism>
<accession>A0A1Y1S4H8</accession>
<evidence type="ECO:0000313" key="1">
    <source>
        <dbReference type="EMBL" id="ORD93301.1"/>
    </source>
</evidence>
<keyword evidence="2" id="KW-1185">Reference proteome</keyword>
<comment type="caution">
    <text evidence="1">The sequence shown here is derived from an EMBL/GenBank/DDBJ whole genome shotgun (WGS) entry which is preliminary data.</text>
</comment>
<name>A0A1Y1S4H8_9MICR</name>
<dbReference type="Proteomes" id="UP000192639">
    <property type="component" value="Unassembled WGS sequence"/>
</dbReference>
<evidence type="ECO:0000313" key="2">
    <source>
        <dbReference type="Proteomes" id="UP000192639"/>
    </source>
</evidence>
<gene>
    <name evidence="1" type="ORF">ECANGB1_276</name>
</gene>